<feature type="transmembrane region" description="Helical" evidence="1">
    <location>
        <begin position="51"/>
        <end position="69"/>
    </location>
</feature>
<proteinExistence type="predicted"/>
<keyword evidence="1" id="KW-0812">Transmembrane</keyword>
<keyword evidence="1" id="KW-1133">Transmembrane helix</keyword>
<gene>
    <name evidence="2" type="ORF">M0M57_07545</name>
</gene>
<evidence type="ECO:0008006" key="4">
    <source>
        <dbReference type="Google" id="ProtNLM"/>
    </source>
</evidence>
<evidence type="ECO:0000256" key="1">
    <source>
        <dbReference type="SAM" id="Phobius"/>
    </source>
</evidence>
<dbReference type="Proteomes" id="UP000830583">
    <property type="component" value="Chromosome"/>
</dbReference>
<organism evidence="2 3">
    <name type="scientific">Flavobacterium azooxidireducens</name>
    <dbReference type="NCBI Taxonomy" id="1871076"/>
    <lineage>
        <taxon>Bacteria</taxon>
        <taxon>Pseudomonadati</taxon>
        <taxon>Bacteroidota</taxon>
        <taxon>Flavobacteriia</taxon>
        <taxon>Flavobacteriales</taxon>
        <taxon>Flavobacteriaceae</taxon>
        <taxon>Flavobacterium</taxon>
    </lineage>
</organism>
<reference evidence="2" key="1">
    <citation type="submission" date="2022-04" db="EMBL/GenBank/DDBJ databases">
        <title>Consumption of N2O by Flavobacterium azooxidireducens sp. nov. isolated from Decomposing Leaf Litter of Phragmites australis (Cav.).</title>
        <authorList>
            <person name="Behrendt U."/>
            <person name="Spanner T."/>
            <person name="Augustin J."/>
            <person name="Horn M.A."/>
            <person name="Kolb S."/>
            <person name="Ulrich A."/>
        </authorList>
    </citation>
    <scope>NUCLEOTIDE SEQUENCE</scope>
    <source>
        <strain evidence="2">IGB 4-14</strain>
    </source>
</reference>
<keyword evidence="1" id="KW-0472">Membrane</keyword>
<protein>
    <recommendedName>
        <fullName evidence="4">Signal peptidase</fullName>
    </recommendedName>
</protein>
<name>A0ABY4KJG1_9FLAO</name>
<evidence type="ECO:0000313" key="3">
    <source>
        <dbReference type="Proteomes" id="UP000830583"/>
    </source>
</evidence>
<dbReference type="EMBL" id="CP096205">
    <property type="protein sequence ID" value="UPQ80684.1"/>
    <property type="molecule type" value="Genomic_DNA"/>
</dbReference>
<accession>A0ABY4KJG1</accession>
<evidence type="ECO:0000313" key="2">
    <source>
        <dbReference type="EMBL" id="UPQ80684.1"/>
    </source>
</evidence>
<dbReference type="InterPro" id="IPR058207">
    <property type="entry name" value="PID_CTERM"/>
</dbReference>
<dbReference type="NCBIfam" id="NF046080">
    <property type="entry name" value="PID_CTERM"/>
    <property type="match status" value="1"/>
</dbReference>
<dbReference type="RefSeq" id="WP_248436573.1">
    <property type="nucleotide sequence ID" value="NZ_CP096205.1"/>
</dbReference>
<sequence>MRIVPNKFLIVLLGYFIIGMVSSTLHAANLAVVQNPPPPTPPPPGLPIDGGVVLLLLIGLVFAFYKYNLNQNIKKTLK</sequence>
<keyword evidence="3" id="KW-1185">Reference proteome</keyword>